<evidence type="ECO:0000313" key="2">
    <source>
        <dbReference type="Proteomes" id="UP001234178"/>
    </source>
</evidence>
<organism evidence="1 2">
    <name type="scientific">Daphnia magna</name>
    <dbReference type="NCBI Taxonomy" id="35525"/>
    <lineage>
        <taxon>Eukaryota</taxon>
        <taxon>Metazoa</taxon>
        <taxon>Ecdysozoa</taxon>
        <taxon>Arthropoda</taxon>
        <taxon>Crustacea</taxon>
        <taxon>Branchiopoda</taxon>
        <taxon>Diplostraca</taxon>
        <taxon>Cladocera</taxon>
        <taxon>Anomopoda</taxon>
        <taxon>Daphniidae</taxon>
        <taxon>Daphnia</taxon>
    </lineage>
</organism>
<sequence>MDDYPRGIEETDAVHHRLAGESPAVEKNFQCYDCSQSFHSLVDIGNHSHSYPWHSVEICLKCSDPITVSYAFTPARNHFFATKTQICIFFLFKFSRFFAGLMHHSTSL</sequence>
<reference evidence="1 2" key="1">
    <citation type="journal article" date="2023" name="Nucleic Acids Res.">
        <title>The hologenome of Daphnia magna reveals possible DNA methylation and microbiome-mediated evolution of the host genome.</title>
        <authorList>
            <person name="Chaturvedi A."/>
            <person name="Li X."/>
            <person name="Dhandapani V."/>
            <person name="Marshall H."/>
            <person name="Kissane S."/>
            <person name="Cuenca-Cambronero M."/>
            <person name="Asole G."/>
            <person name="Calvet F."/>
            <person name="Ruiz-Romero M."/>
            <person name="Marangio P."/>
            <person name="Guigo R."/>
            <person name="Rago D."/>
            <person name="Mirbahai L."/>
            <person name="Eastwood N."/>
            <person name="Colbourne J.K."/>
            <person name="Zhou J."/>
            <person name="Mallon E."/>
            <person name="Orsini L."/>
        </authorList>
    </citation>
    <scope>NUCLEOTIDE SEQUENCE [LARGE SCALE GENOMIC DNA]</scope>
    <source>
        <strain evidence="1">LRV0_1</strain>
    </source>
</reference>
<gene>
    <name evidence="1" type="ORF">OUZ56_014357</name>
</gene>
<dbReference type="Proteomes" id="UP001234178">
    <property type="component" value="Unassembled WGS sequence"/>
</dbReference>
<comment type="caution">
    <text evidence="1">The sequence shown here is derived from an EMBL/GenBank/DDBJ whole genome shotgun (WGS) entry which is preliminary data.</text>
</comment>
<keyword evidence="2" id="KW-1185">Reference proteome</keyword>
<proteinExistence type="predicted"/>
<name>A0ABR0AJH5_9CRUS</name>
<evidence type="ECO:0000313" key="1">
    <source>
        <dbReference type="EMBL" id="KAK4025282.1"/>
    </source>
</evidence>
<evidence type="ECO:0008006" key="3">
    <source>
        <dbReference type="Google" id="ProtNLM"/>
    </source>
</evidence>
<accession>A0ABR0AJH5</accession>
<dbReference type="EMBL" id="JAOYFB010000038">
    <property type="protein sequence ID" value="KAK4025282.1"/>
    <property type="molecule type" value="Genomic_DNA"/>
</dbReference>
<protein>
    <recommendedName>
        <fullName evidence="3">C2H2-type domain-containing protein</fullName>
    </recommendedName>
</protein>